<keyword evidence="7" id="KW-0812">Transmembrane</keyword>
<dbReference type="PANTHER" id="PTHR22760">
    <property type="entry name" value="GLYCOSYLTRANSFERASE"/>
    <property type="match status" value="1"/>
</dbReference>
<dbReference type="EC" id="2.4.1.-" evidence="12"/>
<keyword evidence="10" id="KW-0472">Membrane</keyword>
<dbReference type="Pfam" id="PF03901">
    <property type="entry name" value="Glyco_transf_22"/>
    <property type="match status" value="1"/>
</dbReference>
<dbReference type="GO" id="GO:0005789">
    <property type="term" value="C:endoplasmic reticulum membrane"/>
    <property type="evidence" value="ECO:0007669"/>
    <property type="project" value="UniProtKB-SubCell"/>
</dbReference>
<evidence type="ECO:0000256" key="1">
    <source>
        <dbReference type="ARBA" id="ARBA00004477"/>
    </source>
</evidence>
<gene>
    <name evidence="13" type="ORF">K469DRAFT_731892</name>
</gene>
<name>A0A6A6DF59_9PEZI</name>
<evidence type="ECO:0000313" key="13">
    <source>
        <dbReference type="EMBL" id="KAF2178134.1"/>
    </source>
</evidence>
<keyword evidence="6 13" id="KW-0808">Transferase</keyword>
<evidence type="ECO:0000256" key="7">
    <source>
        <dbReference type="ARBA" id="ARBA00022692"/>
    </source>
</evidence>
<evidence type="ECO:0000256" key="2">
    <source>
        <dbReference type="ARBA" id="ARBA00004687"/>
    </source>
</evidence>
<sequence>MPPKSASGSQSAQQAIATIAGSTGELHRSRSFELSSQNIFAILLAFRIVNALTLCTFFQPDEFFQSLEPAWQLAFGQRSNAWITWEWRTQLRTALHPEIFAGVYQVAAKLANLCNLSLPFQAELFIAAPKVTQAVFAALLDCYTWKLAESVYGRASRAAFTTLALSVASPWQWFCSTRTLSNCLETTITSIAVYYWPWHWPDAARDREFRDNVNKRIADKDWLGPLSQLRLSLLLAAFACIFRPTNLLIWLCISIPTVWQASSRQRYVLVREILFCGSAVLACSVLSDKLYYQVWTLPPLRFLYFNIVQSLAVFYGRNRGDYYLTEGLPLLLTTALPFAVIGTWQSLQGKPAQATGSGTEEVRSCRILGRLAWTSIVVTLSLSTISHKEVRFLYPVLPFLHILSARLVSSFLTPFTPSRKAILTIGLLVNLLIAGYTSQVHQRGVIDVLSYLRHKHEARNTATTVGFLMPCHSTPWRSHLVHPAIDAWALTCEPPLDIPLSQRDKYLDEADQFYIKPGPVGWLDQHMDDLQTVSGSRTGRHWAKLNPTFTQEGRRPWPQNLVFFEALEPTMRKYLKGTGYKECWRGFNTHFHDDRRRKGDVIVWCLD</sequence>
<keyword evidence="9" id="KW-1133">Transmembrane helix</keyword>
<evidence type="ECO:0000256" key="4">
    <source>
        <dbReference type="ARBA" id="ARBA00022502"/>
    </source>
</evidence>
<keyword evidence="8 12" id="KW-0256">Endoplasmic reticulum</keyword>
<comment type="pathway">
    <text evidence="2">Glycolipid biosynthesis; glycosylphosphatidylinositol-anchor biosynthesis.</text>
</comment>
<evidence type="ECO:0000256" key="8">
    <source>
        <dbReference type="ARBA" id="ARBA00022824"/>
    </source>
</evidence>
<protein>
    <recommendedName>
        <fullName evidence="12">Mannosyltransferase</fullName>
        <ecNumber evidence="12">2.4.1.-</ecNumber>
    </recommendedName>
</protein>
<dbReference type="InterPro" id="IPR005599">
    <property type="entry name" value="GPI_mannosylTrfase"/>
</dbReference>
<dbReference type="GO" id="GO:0006506">
    <property type="term" value="P:GPI anchor biosynthetic process"/>
    <property type="evidence" value="ECO:0007669"/>
    <property type="project" value="UniProtKB-UniPathway"/>
</dbReference>
<dbReference type="PANTHER" id="PTHR22760:SF4">
    <property type="entry name" value="GPI MANNOSYLTRANSFERASE 3"/>
    <property type="match status" value="1"/>
</dbReference>
<keyword evidence="14" id="KW-1185">Reference proteome</keyword>
<reference evidence="13" key="1">
    <citation type="journal article" date="2020" name="Stud. Mycol.">
        <title>101 Dothideomycetes genomes: a test case for predicting lifestyles and emergence of pathogens.</title>
        <authorList>
            <person name="Haridas S."/>
            <person name="Albert R."/>
            <person name="Binder M."/>
            <person name="Bloem J."/>
            <person name="Labutti K."/>
            <person name="Salamov A."/>
            <person name="Andreopoulos B."/>
            <person name="Baker S."/>
            <person name="Barry K."/>
            <person name="Bills G."/>
            <person name="Bluhm B."/>
            <person name="Cannon C."/>
            <person name="Castanera R."/>
            <person name="Culley D."/>
            <person name="Daum C."/>
            <person name="Ezra D."/>
            <person name="Gonzalez J."/>
            <person name="Henrissat B."/>
            <person name="Kuo A."/>
            <person name="Liang C."/>
            <person name="Lipzen A."/>
            <person name="Lutzoni F."/>
            <person name="Magnuson J."/>
            <person name="Mondo S."/>
            <person name="Nolan M."/>
            <person name="Ohm R."/>
            <person name="Pangilinan J."/>
            <person name="Park H.-J."/>
            <person name="Ramirez L."/>
            <person name="Alfaro M."/>
            <person name="Sun H."/>
            <person name="Tritt A."/>
            <person name="Yoshinaga Y."/>
            <person name="Zwiers L.-H."/>
            <person name="Turgeon B."/>
            <person name="Goodwin S."/>
            <person name="Spatafora J."/>
            <person name="Crous P."/>
            <person name="Grigoriev I."/>
        </authorList>
    </citation>
    <scope>NUCLEOTIDE SEQUENCE</scope>
    <source>
        <strain evidence="13">CBS 207.26</strain>
    </source>
</reference>
<evidence type="ECO:0000256" key="10">
    <source>
        <dbReference type="ARBA" id="ARBA00023136"/>
    </source>
</evidence>
<dbReference type="GO" id="GO:0000026">
    <property type="term" value="F:alpha-1,2-mannosyltransferase activity"/>
    <property type="evidence" value="ECO:0007669"/>
    <property type="project" value="TreeGrafter"/>
</dbReference>
<evidence type="ECO:0000256" key="11">
    <source>
        <dbReference type="ARBA" id="ARBA00024708"/>
    </source>
</evidence>
<dbReference type="OrthoDB" id="416834at2759"/>
<evidence type="ECO:0000256" key="9">
    <source>
        <dbReference type="ARBA" id="ARBA00022989"/>
    </source>
</evidence>
<dbReference type="EMBL" id="ML994678">
    <property type="protein sequence ID" value="KAF2178134.1"/>
    <property type="molecule type" value="Genomic_DNA"/>
</dbReference>
<proteinExistence type="inferred from homology"/>
<organism evidence="13 14">
    <name type="scientific">Zopfia rhizophila CBS 207.26</name>
    <dbReference type="NCBI Taxonomy" id="1314779"/>
    <lineage>
        <taxon>Eukaryota</taxon>
        <taxon>Fungi</taxon>
        <taxon>Dikarya</taxon>
        <taxon>Ascomycota</taxon>
        <taxon>Pezizomycotina</taxon>
        <taxon>Dothideomycetes</taxon>
        <taxon>Dothideomycetes incertae sedis</taxon>
        <taxon>Zopfiaceae</taxon>
        <taxon>Zopfia</taxon>
    </lineage>
</organism>
<comment type="function">
    <text evidence="11">Mannosyltransferase involved in glycosylphosphatidylinositol-anchor biosynthesis. Transfers the third mannose to Man2-GlcN-acyl-PI during GPI precursor assembly.</text>
</comment>
<accession>A0A6A6DF59</accession>
<dbReference type="UniPathway" id="UPA00196"/>
<dbReference type="AlphaFoldDB" id="A0A6A6DF59"/>
<evidence type="ECO:0000256" key="3">
    <source>
        <dbReference type="ARBA" id="ARBA00006065"/>
    </source>
</evidence>
<keyword evidence="4" id="KW-0337">GPI-anchor biosynthesis</keyword>
<evidence type="ECO:0000256" key="5">
    <source>
        <dbReference type="ARBA" id="ARBA00022676"/>
    </source>
</evidence>
<keyword evidence="5 12" id="KW-0328">Glycosyltransferase</keyword>
<evidence type="ECO:0000256" key="12">
    <source>
        <dbReference type="RuleBase" id="RU363075"/>
    </source>
</evidence>
<comment type="similarity">
    <text evidence="3">Belongs to the glycosyltransferase 22 family. PIGB subfamily.</text>
</comment>
<evidence type="ECO:0000313" key="14">
    <source>
        <dbReference type="Proteomes" id="UP000800200"/>
    </source>
</evidence>
<dbReference type="Proteomes" id="UP000800200">
    <property type="component" value="Unassembled WGS sequence"/>
</dbReference>
<evidence type="ECO:0000256" key="6">
    <source>
        <dbReference type="ARBA" id="ARBA00022679"/>
    </source>
</evidence>
<comment type="subcellular location">
    <subcellularLocation>
        <location evidence="1 12">Endoplasmic reticulum membrane</location>
        <topology evidence="1 12">Multi-pass membrane protein</topology>
    </subcellularLocation>
</comment>